<accession>A0A8T3A428</accession>
<dbReference type="EMBL" id="JAGYWB010000019">
    <property type="protein sequence ID" value="KAI0488971.1"/>
    <property type="molecule type" value="Genomic_DNA"/>
</dbReference>
<evidence type="ECO:0000256" key="1">
    <source>
        <dbReference type="SAM" id="MobiDB-lite"/>
    </source>
</evidence>
<evidence type="ECO:0000313" key="2">
    <source>
        <dbReference type="EMBL" id="KAI0488971.1"/>
    </source>
</evidence>
<gene>
    <name evidence="2" type="ORF">KFK09_028812</name>
</gene>
<comment type="caution">
    <text evidence="2">The sequence shown here is derived from an EMBL/GenBank/DDBJ whole genome shotgun (WGS) entry which is preliminary data.</text>
</comment>
<protein>
    <submittedName>
        <fullName evidence="2">Uncharacterized protein</fullName>
    </submittedName>
</protein>
<sequence length="114" mass="12933">MAGSREDFPPLSKATEHGQQSATFPAPWTDNFTTPEPRSEVFPMTFVPPEQKLSFSTDDLSEGISFWNLTLVGYSIGQRPYYERLLASMRKLWKLKGSMSLISLPEGFFSSYIQ</sequence>
<evidence type="ECO:0000313" key="3">
    <source>
        <dbReference type="Proteomes" id="UP000829196"/>
    </source>
</evidence>
<name>A0A8T3A428_DENNO</name>
<proteinExistence type="predicted"/>
<keyword evidence="3" id="KW-1185">Reference proteome</keyword>
<reference evidence="2" key="1">
    <citation type="journal article" date="2022" name="Front. Genet.">
        <title>Chromosome-Scale Assembly of the Dendrobium nobile Genome Provides Insights Into the Molecular Mechanism of the Biosynthesis of the Medicinal Active Ingredient of Dendrobium.</title>
        <authorList>
            <person name="Xu Q."/>
            <person name="Niu S.-C."/>
            <person name="Li K.-L."/>
            <person name="Zheng P.-J."/>
            <person name="Zhang X.-J."/>
            <person name="Jia Y."/>
            <person name="Liu Y."/>
            <person name="Niu Y.-X."/>
            <person name="Yu L.-H."/>
            <person name="Chen D.-F."/>
            <person name="Zhang G.-Q."/>
        </authorList>
    </citation>
    <scope>NUCLEOTIDE SEQUENCE</scope>
    <source>
        <tissue evidence="2">Leaf</tissue>
    </source>
</reference>
<organism evidence="2 3">
    <name type="scientific">Dendrobium nobile</name>
    <name type="common">Orchid</name>
    <dbReference type="NCBI Taxonomy" id="94219"/>
    <lineage>
        <taxon>Eukaryota</taxon>
        <taxon>Viridiplantae</taxon>
        <taxon>Streptophyta</taxon>
        <taxon>Embryophyta</taxon>
        <taxon>Tracheophyta</taxon>
        <taxon>Spermatophyta</taxon>
        <taxon>Magnoliopsida</taxon>
        <taxon>Liliopsida</taxon>
        <taxon>Asparagales</taxon>
        <taxon>Orchidaceae</taxon>
        <taxon>Epidendroideae</taxon>
        <taxon>Malaxideae</taxon>
        <taxon>Dendrobiinae</taxon>
        <taxon>Dendrobium</taxon>
    </lineage>
</organism>
<dbReference type="Proteomes" id="UP000829196">
    <property type="component" value="Unassembled WGS sequence"/>
</dbReference>
<feature type="region of interest" description="Disordered" evidence="1">
    <location>
        <begin position="1"/>
        <end position="36"/>
    </location>
</feature>
<dbReference type="AlphaFoldDB" id="A0A8T3A428"/>